<dbReference type="Ensembl" id="ENSPEMT00000001856.2">
    <property type="protein sequence ID" value="ENSPEMP00000001618.2"/>
    <property type="gene ID" value="ENSPEMG00000001398.2"/>
</dbReference>
<evidence type="ECO:0000313" key="7">
    <source>
        <dbReference type="Proteomes" id="UP000694547"/>
    </source>
</evidence>
<evidence type="ECO:0000259" key="5">
    <source>
        <dbReference type="PROSITE" id="PS50835"/>
    </source>
</evidence>
<keyword evidence="4" id="KW-1133">Transmembrane helix</keyword>
<evidence type="ECO:0000256" key="1">
    <source>
        <dbReference type="ARBA" id="ARBA00022729"/>
    </source>
</evidence>
<keyword evidence="2" id="KW-1015">Disulfide bond</keyword>
<keyword evidence="1" id="KW-0732">Signal</keyword>
<feature type="domain" description="Ig-like" evidence="5">
    <location>
        <begin position="33"/>
        <end position="117"/>
    </location>
</feature>
<keyword evidence="7" id="KW-1185">Reference proteome</keyword>
<reference evidence="6" key="3">
    <citation type="submission" date="2025-09" db="UniProtKB">
        <authorList>
            <consortium name="Ensembl"/>
        </authorList>
    </citation>
    <scope>IDENTIFICATION</scope>
</reference>
<proteinExistence type="predicted"/>
<dbReference type="Gene3D" id="2.60.40.10">
    <property type="entry name" value="Immunoglobulins"/>
    <property type="match status" value="1"/>
</dbReference>
<keyword evidence="3" id="KW-0393">Immunoglobulin domain</keyword>
<dbReference type="InterPro" id="IPR052314">
    <property type="entry name" value="Immune_rcpt_domain"/>
</dbReference>
<evidence type="ECO:0000256" key="2">
    <source>
        <dbReference type="ARBA" id="ARBA00023157"/>
    </source>
</evidence>
<reference evidence="6 7" key="1">
    <citation type="submission" date="2018-10" db="EMBL/GenBank/DDBJ databases">
        <title>Improved assembly of the deer mouse Peromyscus maniculatus genome.</title>
        <authorList>
            <person name="Lassance J.-M."/>
            <person name="Hoekstra H.E."/>
        </authorList>
    </citation>
    <scope>NUCLEOTIDE SEQUENCE [LARGE SCALE GENOMIC DNA]</scope>
</reference>
<dbReference type="InterPro" id="IPR013783">
    <property type="entry name" value="Ig-like_fold"/>
</dbReference>
<dbReference type="GeneTree" id="ENSGT00940000153835"/>
<feature type="transmembrane region" description="Helical" evidence="4">
    <location>
        <begin position="193"/>
        <end position="215"/>
    </location>
</feature>
<keyword evidence="4" id="KW-0472">Membrane</keyword>
<dbReference type="PROSITE" id="PS50835">
    <property type="entry name" value="IG_LIKE"/>
    <property type="match status" value="1"/>
</dbReference>
<name>A0A8C8T166_PERMB</name>
<dbReference type="InterPro" id="IPR036179">
    <property type="entry name" value="Ig-like_dom_sf"/>
</dbReference>
<dbReference type="GO" id="GO:0009986">
    <property type="term" value="C:cell surface"/>
    <property type="evidence" value="ECO:0007669"/>
    <property type="project" value="TreeGrafter"/>
</dbReference>
<dbReference type="PANTHER" id="PTHR16423">
    <property type="entry name" value="TREM-LIKE TRANSCRIPT PROTEIN"/>
    <property type="match status" value="1"/>
</dbReference>
<dbReference type="Proteomes" id="UP000694547">
    <property type="component" value="Chromosome 21"/>
</dbReference>
<evidence type="ECO:0000256" key="4">
    <source>
        <dbReference type="SAM" id="Phobius"/>
    </source>
</evidence>
<keyword evidence="4" id="KW-0812">Transmembrane</keyword>
<dbReference type="InterPro" id="IPR013106">
    <property type="entry name" value="Ig_V-set"/>
</dbReference>
<dbReference type="PANTHER" id="PTHR16423:SF10">
    <property type="entry name" value="CRKD-BINDING PROTEIN-RELATED"/>
    <property type="match status" value="1"/>
</dbReference>
<dbReference type="InterPro" id="IPR007110">
    <property type="entry name" value="Ig-like_dom"/>
</dbReference>
<dbReference type="Pfam" id="PF07686">
    <property type="entry name" value="V-set"/>
    <property type="match status" value="1"/>
</dbReference>
<dbReference type="SUPFAM" id="SSF48726">
    <property type="entry name" value="Immunoglobulin"/>
    <property type="match status" value="1"/>
</dbReference>
<accession>A0A8C8T166</accession>
<protein>
    <recommendedName>
        <fullName evidence="5">Ig-like domain-containing protein</fullName>
    </recommendedName>
</protein>
<evidence type="ECO:0000256" key="3">
    <source>
        <dbReference type="ARBA" id="ARBA00023319"/>
    </source>
</evidence>
<evidence type="ECO:0000313" key="6">
    <source>
        <dbReference type="Ensembl" id="ENSPEMP00000001618.2"/>
    </source>
</evidence>
<dbReference type="AlphaFoldDB" id="A0A8C8T166"/>
<reference evidence="6" key="2">
    <citation type="submission" date="2025-08" db="UniProtKB">
        <authorList>
            <consortium name="Ensembl"/>
        </authorList>
    </citation>
    <scope>IDENTIFICATION</scope>
</reference>
<organism evidence="6 7">
    <name type="scientific">Peromyscus maniculatus bairdii</name>
    <name type="common">Prairie deer mouse</name>
    <dbReference type="NCBI Taxonomy" id="230844"/>
    <lineage>
        <taxon>Eukaryota</taxon>
        <taxon>Metazoa</taxon>
        <taxon>Chordata</taxon>
        <taxon>Craniata</taxon>
        <taxon>Vertebrata</taxon>
        <taxon>Euteleostomi</taxon>
        <taxon>Mammalia</taxon>
        <taxon>Eutheria</taxon>
        <taxon>Euarchontoglires</taxon>
        <taxon>Glires</taxon>
        <taxon>Rodentia</taxon>
        <taxon>Myomorpha</taxon>
        <taxon>Muroidea</taxon>
        <taxon>Cricetidae</taxon>
        <taxon>Neotominae</taxon>
        <taxon>Peromyscus</taxon>
    </lineage>
</organism>
<dbReference type="GO" id="GO:0038023">
    <property type="term" value="F:signaling receptor activity"/>
    <property type="evidence" value="ECO:0007669"/>
    <property type="project" value="TreeGrafter"/>
</dbReference>
<sequence length="224" mass="25136">NIWLRDFIIRPIKICGVFSGSWTQNTELLPTVEGNTVLVRCQYDPSQRFKEKAWCQETREKNCKLLVSSLSTDAQQSKFSIWDYPDYQFFTVTMTALTVRDSGPYFCGVAENRRTIFILRNIYLKVSKDSSGLPTLSITPTTSPTKAPILITTKHLPRDRTVTQAFPKNTAGVSSPDPGVTFPNVTTVTRVSISSIVVLVVCGLFIKTLVFTVLFTMKPHDSDL</sequence>